<comment type="caution">
    <text evidence="1">The sequence shown here is derived from an EMBL/GenBank/DDBJ whole genome shotgun (WGS) entry which is preliminary data.</text>
</comment>
<reference evidence="1" key="1">
    <citation type="submission" date="2020-09" db="EMBL/GenBank/DDBJ databases">
        <title>Nocardioides sp. strain MJB4 16S ribosomal RNA gene Genome sequencing and assembly.</title>
        <authorList>
            <person name="Kim I."/>
        </authorList>
    </citation>
    <scope>NUCLEOTIDE SEQUENCE</scope>
    <source>
        <strain evidence="1">MJB4</strain>
    </source>
</reference>
<accession>A0A927K1Z8</accession>
<proteinExistence type="predicted"/>
<name>A0A927K1Z8_9ACTN</name>
<dbReference type="Proteomes" id="UP000616839">
    <property type="component" value="Unassembled WGS sequence"/>
</dbReference>
<evidence type="ECO:0008006" key="3">
    <source>
        <dbReference type="Google" id="ProtNLM"/>
    </source>
</evidence>
<dbReference type="RefSeq" id="WP_192139506.1">
    <property type="nucleotide sequence ID" value="NZ_JACYXZ010000001.1"/>
</dbReference>
<protein>
    <recommendedName>
        <fullName evidence="3">Hemerythrin-like domain-containing protein</fullName>
    </recommendedName>
</protein>
<evidence type="ECO:0000313" key="1">
    <source>
        <dbReference type="EMBL" id="MBD8868116.1"/>
    </source>
</evidence>
<dbReference type="AlphaFoldDB" id="A0A927K1Z8"/>
<evidence type="ECO:0000313" key="2">
    <source>
        <dbReference type="Proteomes" id="UP000616839"/>
    </source>
</evidence>
<organism evidence="1 2">
    <name type="scientific">Nocardioides donggukensis</name>
    <dbReference type="NCBI Taxonomy" id="2774019"/>
    <lineage>
        <taxon>Bacteria</taxon>
        <taxon>Bacillati</taxon>
        <taxon>Actinomycetota</taxon>
        <taxon>Actinomycetes</taxon>
        <taxon>Propionibacteriales</taxon>
        <taxon>Nocardioidaceae</taxon>
        <taxon>Nocardioides</taxon>
    </lineage>
</organism>
<sequence>MQDPVHNALHALRQVLDASGPHPTPAWRWEVRRAMAAVRDSLVAESPHAREVWLVAREHSVLRERRALLARLAALGPAVLDSPDPDRVRHQLARLVADVAHHRQRMHDLAYDEVELEIGGSE</sequence>
<keyword evidence="2" id="KW-1185">Reference proteome</keyword>
<dbReference type="EMBL" id="JACYXZ010000001">
    <property type="protein sequence ID" value="MBD8868116.1"/>
    <property type="molecule type" value="Genomic_DNA"/>
</dbReference>
<gene>
    <name evidence="1" type="ORF">IE331_00620</name>
</gene>